<dbReference type="OrthoDB" id="998572at2759"/>
<dbReference type="AlphaFoldDB" id="A0A8K0HQC0"/>
<accession>A0A8K0HQC0</accession>
<reference evidence="2" key="1">
    <citation type="submission" date="2020-03" db="EMBL/GenBank/DDBJ databases">
        <title>A high-quality chromosome-level genome assembly of a woody plant with both climbing and erect habits, Rhamnella rubrinervis.</title>
        <authorList>
            <person name="Lu Z."/>
            <person name="Yang Y."/>
            <person name="Zhu X."/>
            <person name="Sun Y."/>
        </authorList>
    </citation>
    <scope>NUCLEOTIDE SEQUENCE</scope>
    <source>
        <strain evidence="2">BYM</strain>
        <tissue evidence="2">Leaf</tissue>
    </source>
</reference>
<keyword evidence="3" id="KW-1185">Reference proteome</keyword>
<feature type="compositionally biased region" description="Low complexity" evidence="1">
    <location>
        <begin position="95"/>
        <end position="108"/>
    </location>
</feature>
<dbReference type="EMBL" id="VOIH02000001">
    <property type="protein sequence ID" value="KAF3455668.1"/>
    <property type="molecule type" value="Genomic_DNA"/>
</dbReference>
<protein>
    <submittedName>
        <fullName evidence="2">Uncharacterized protein</fullName>
    </submittedName>
</protein>
<gene>
    <name evidence="2" type="ORF">FNV43_RR00308</name>
</gene>
<comment type="caution">
    <text evidence="2">The sequence shown here is derived from an EMBL/GenBank/DDBJ whole genome shotgun (WGS) entry which is preliminary data.</text>
</comment>
<evidence type="ECO:0000313" key="2">
    <source>
        <dbReference type="EMBL" id="KAF3455668.1"/>
    </source>
</evidence>
<name>A0A8K0HQC0_9ROSA</name>
<feature type="compositionally biased region" description="Low complexity" evidence="1">
    <location>
        <begin position="61"/>
        <end position="87"/>
    </location>
</feature>
<sequence length="161" mass="17728">MTSHQVKNQVRDCFEQGFDSVHRVADVVTFPLAPLDGAIHGTARGIFNWLLDEHPQDRSRGNNPNSGSQQPQNHQAPPQNYPGQPQYHPSPPQNHQPQQYNYAAQLQYYPPPPQHYPGQRYPGYPYNSIGGPQTIHAINNKTGDNNGANSGAIKVGNIGGS</sequence>
<dbReference type="Proteomes" id="UP000796880">
    <property type="component" value="Unassembled WGS sequence"/>
</dbReference>
<feature type="region of interest" description="Disordered" evidence="1">
    <location>
        <begin position="54"/>
        <end position="120"/>
    </location>
</feature>
<evidence type="ECO:0000313" key="3">
    <source>
        <dbReference type="Proteomes" id="UP000796880"/>
    </source>
</evidence>
<proteinExistence type="predicted"/>
<organism evidence="2 3">
    <name type="scientific">Rhamnella rubrinervis</name>
    <dbReference type="NCBI Taxonomy" id="2594499"/>
    <lineage>
        <taxon>Eukaryota</taxon>
        <taxon>Viridiplantae</taxon>
        <taxon>Streptophyta</taxon>
        <taxon>Embryophyta</taxon>
        <taxon>Tracheophyta</taxon>
        <taxon>Spermatophyta</taxon>
        <taxon>Magnoliopsida</taxon>
        <taxon>eudicotyledons</taxon>
        <taxon>Gunneridae</taxon>
        <taxon>Pentapetalae</taxon>
        <taxon>rosids</taxon>
        <taxon>fabids</taxon>
        <taxon>Rosales</taxon>
        <taxon>Rhamnaceae</taxon>
        <taxon>rhamnoid group</taxon>
        <taxon>Rhamneae</taxon>
        <taxon>Rhamnella</taxon>
    </lineage>
</organism>
<evidence type="ECO:0000256" key="1">
    <source>
        <dbReference type="SAM" id="MobiDB-lite"/>
    </source>
</evidence>